<organism evidence="7 8">
    <name type="scientific">Rhizopogon vinicolor AM-OR11-026</name>
    <dbReference type="NCBI Taxonomy" id="1314800"/>
    <lineage>
        <taxon>Eukaryota</taxon>
        <taxon>Fungi</taxon>
        <taxon>Dikarya</taxon>
        <taxon>Basidiomycota</taxon>
        <taxon>Agaricomycotina</taxon>
        <taxon>Agaricomycetes</taxon>
        <taxon>Agaricomycetidae</taxon>
        <taxon>Boletales</taxon>
        <taxon>Suillineae</taxon>
        <taxon>Rhizopogonaceae</taxon>
        <taxon>Rhizopogon</taxon>
    </lineage>
</organism>
<evidence type="ECO:0000256" key="1">
    <source>
        <dbReference type="ARBA" id="ARBA00001933"/>
    </source>
</evidence>
<evidence type="ECO:0000256" key="4">
    <source>
        <dbReference type="ARBA" id="ARBA00022679"/>
    </source>
</evidence>
<name>A0A1B7N911_9AGAM</name>
<evidence type="ECO:0000256" key="2">
    <source>
        <dbReference type="ARBA" id="ARBA00007441"/>
    </source>
</evidence>
<evidence type="ECO:0000313" key="8">
    <source>
        <dbReference type="Proteomes" id="UP000092154"/>
    </source>
</evidence>
<dbReference type="EMBL" id="KV448183">
    <property type="protein sequence ID" value="OAX41341.1"/>
    <property type="molecule type" value="Genomic_DNA"/>
</dbReference>
<sequence length="544" mass="61030">MSVEKRTKSIDLSHHLSELSKARTTSPLKGLQKYFSQPGILSLAGGLPSPAYFPISDVSANVLIPDSFALVPTESSTSFSWLWKLFGSHTSTSEKTQGVTIPKYSANDGDINLAHSLQYGPSVAQQQLQVFLREFTSEVYRPAFEDWSVLIDTGNTDGWSRAVTTLCNPGEGVLCEEWTYPSALASILPLNIQPVPVPMDGVGMKSDALENLLSQWDPVSRQMPRPHVMYIVPVGQNPSGSTMSITRKKQIYDVCVKYDVIIVEDDPYYFLQLGTYIFKEDRSSGATPSGRPSPKESKRFVSTLTPSFLNFDYQGRVIRLDTFSKTIAPGSRLGWFTCNPLFAERLERQGETTTQAPCGFGQSIITKILTHWSYDGYIRWLRGIRTEYQQRRNFFVDCLAEEFHLQPMPADTVADIWQGCIVYQASSKVKTIAEKHATQNLTMLSFVPPVAGMFVWMKLHLDQHPSFSPGDENALEMKLWTKLAENGVLFAPGWMFSAKELTGDTDHADSGHFRVSFSNVEFPDLKKAVTIFGRVIREFFEEDL</sequence>
<dbReference type="STRING" id="1314800.A0A1B7N911"/>
<dbReference type="AlphaFoldDB" id="A0A1B7N911"/>
<reference evidence="7 8" key="1">
    <citation type="submission" date="2016-06" db="EMBL/GenBank/DDBJ databases">
        <title>Comparative genomics of the ectomycorrhizal sister species Rhizopogon vinicolor and Rhizopogon vesiculosus (Basidiomycota: Boletales) reveals a divergence of the mating type B locus.</title>
        <authorList>
            <consortium name="DOE Joint Genome Institute"/>
            <person name="Mujic A.B."/>
            <person name="Kuo A."/>
            <person name="Tritt A."/>
            <person name="Lipzen A."/>
            <person name="Chen C."/>
            <person name="Johnson J."/>
            <person name="Sharma A."/>
            <person name="Barry K."/>
            <person name="Grigoriev I.V."/>
            <person name="Spatafora J.W."/>
        </authorList>
    </citation>
    <scope>NUCLEOTIDE SEQUENCE [LARGE SCALE GENOMIC DNA]</scope>
    <source>
        <strain evidence="7 8">AM-OR11-026</strain>
    </source>
</reference>
<evidence type="ECO:0000256" key="5">
    <source>
        <dbReference type="ARBA" id="ARBA00022898"/>
    </source>
</evidence>
<dbReference type="OrthoDB" id="691673at2759"/>
<dbReference type="SUPFAM" id="SSF53383">
    <property type="entry name" value="PLP-dependent transferases"/>
    <property type="match status" value="1"/>
</dbReference>
<dbReference type="CDD" id="cd00609">
    <property type="entry name" value="AAT_like"/>
    <property type="match status" value="1"/>
</dbReference>
<keyword evidence="8" id="KW-1185">Reference proteome</keyword>
<dbReference type="InterPro" id="IPR050859">
    <property type="entry name" value="Class-I_PLP-dep_aminotransf"/>
</dbReference>
<evidence type="ECO:0000259" key="6">
    <source>
        <dbReference type="Pfam" id="PF00155"/>
    </source>
</evidence>
<dbReference type="InterPro" id="IPR004839">
    <property type="entry name" value="Aminotransferase_I/II_large"/>
</dbReference>
<dbReference type="Pfam" id="PF00155">
    <property type="entry name" value="Aminotran_1_2"/>
    <property type="match status" value="1"/>
</dbReference>
<keyword evidence="4 7" id="KW-0808">Transferase</keyword>
<dbReference type="InterPro" id="IPR015424">
    <property type="entry name" value="PyrdxlP-dep_Trfase"/>
</dbReference>
<comment type="similarity">
    <text evidence="2">Belongs to the class-I pyridoxal-phosphate-dependent aminotransferase family.</text>
</comment>
<dbReference type="Proteomes" id="UP000092154">
    <property type="component" value="Unassembled WGS sequence"/>
</dbReference>
<dbReference type="InParanoid" id="A0A1B7N911"/>
<dbReference type="PANTHER" id="PTHR42790">
    <property type="entry name" value="AMINOTRANSFERASE"/>
    <property type="match status" value="1"/>
</dbReference>
<dbReference type="PANTHER" id="PTHR42790:SF1">
    <property type="entry name" value="AROMATIC AMINO ACID AMINOTRANSFERASE, HYPOTHETICAL (EUROFUNG)"/>
    <property type="match status" value="1"/>
</dbReference>
<dbReference type="GO" id="GO:1901605">
    <property type="term" value="P:alpha-amino acid metabolic process"/>
    <property type="evidence" value="ECO:0007669"/>
    <property type="project" value="TreeGrafter"/>
</dbReference>
<dbReference type="InterPro" id="IPR015421">
    <property type="entry name" value="PyrdxlP-dep_Trfase_major"/>
</dbReference>
<keyword evidence="3" id="KW-0032">Aminotransferase</keyword>
<dbReference type="FunCoup" id="A0A1B7N911">
    <property type="interactions" value="152"/>
</dbReference>
<feature type="domain" description="Aminotransferase class I/classII large" evidence="6">
    <location>
        <begin position="119"/>
        <end position="411"/>
    </location>
</feature>
<dbReference type="Gene3D" id="3.40.640.10">
    <property type="entry name" value="Type I PLP-dependent aspartate aminotransferase-like (Major domain)"/>
    <property type="match status" value="1"/>
</dbReference>
<dbReference type="GO" id="GO:0008483">
    <property type="term" value="F:transaminase activity"/>
    <property type="evidence" value="ECO:0007669"/>
    <property type="project" value="UniProtKB-KW"/>
</dbReference>
<evidence type="ECO:0000313" key="7">
    <source>
        <dbReference type="EMBL" id="OAX41341.1"/>
    </source>
</evidence>
<protein>
    <submittedName>
        <fullName evidence="7">PLP-dependent transferase</fullName>
    </submittedName>
</protein>
<evidence type="ECO:0000256" key="3">
    <source>
        <dbReference type="ARBA" id="ARBA00022576"/>
    </source>
</evidence>
<gene>
    <name evidence="7" type="ORF">K503DRAFT_685641</name>
</gene>
<accession>A0A1B7N911</accession>
<comment type="cofactor">
    <cofactor evidence="1">
        <name>pyridoxal 5'-phosphate</name>
        <dbReference type="ChEBI" id="CHEBI:597326"/>
    </cofactor>
</comment>
<keyword evidence="5" id="KW-0663">Pyridoxal phosphate</keyword>
<proteinExistence type="inferred from homology"/>
<dbReference type="GO" id="GO:0030170">
    <property type="term" value="F:pyridoxal phosphate binding"/>
    <property type="evidence" value="ECO:0007669"/>
    <property type="project" value="InterPro"/>
</dbReference>